<dbReference type="EMBL" id="LR797052">
    <property type="protein sequence ID" value="CAB4184119.1"/>
    <property type="molecule type" value="Genomic_DNA"/>
</dbReference>
<name>A0A6J7XPS5_9CAUD</name>
<evidence type="ECO:0000313" key="5">
    <source>
        <dbReference type="EMBL" id="CAB4215665.1"/>
    </source>
</evidence>
<protein>
    <submittedName>
        <fullName evidence="6">Uncharacterized protein</fullName>
    </submittedName>
</protein>
<keyword evidence="1" id="KW-0472">Membrane</keyword>
<evidence type="ECO:0000313" key="6">
    <source>
        <dbReference type="EMBL" id="CAB5229979.1"/>
    </source>
</evidence>
<dbReference type="EMBL" id="LR797424">
    <property type="protein sequence ID" value="CAB4215665.1"/>
    <property type="molecule type" value="Genomic_DNA"/>
</dbReference>
<organism evidence="6">
    <name type="scientific">uncultured Caudovirales phage</name>
    <dbReference type="NCBI Taxonomy" id="2100421"/>
    <lineage>
        <taxon>Viruses</taxon>
        <taxon>Duplodnaviria</taxon>
        <taxon>Heunggongvirae</taxon>
        <taxon>Uroviricota</taxon>
        <taxon>Caudoviricetes</taxon>
        <taxon>Peduoviridae</taxon>
        <taxon>Maltschvirus</taxon>
        <taxon>Maltschvirus maltsch</taxon>
    </lineage>
</organism>
<evidence type="ECO:0000313" key="3">
    <source>
        <dbReference type="EMBL" id="CAB4184119.1"/>
    </source>
</evidence>
<dbReference type="EMBL" id="LR798406">
    <property type="protein sequence ID" value="CAB5229979.1"/>
    <property type="molecule type" value="Genomic_DNA"/>
</dbReference>
<feature type="transmembrane region" description="Helical" evidence="1">
    <location>
        <begin position="6"/>
        <end position="27"/>
    </location>
</feature>
<feature type="transmembrane region" description="Helical" evidence="1">
    <location>
        <begin position="72"/>
        <end position="91"/>
    </location>
</feature>
<accession>A0A6J7XPS5</accession>
<proteinExistence type="predicted"/>
<feature type="transmembrane region" description="Helical" evidence="1">
    <location>
        <begin position="39"/>
        <end position="60"/>
    </location>
</feature>
<sequence>MLDNFFIEKLAPAIGGLFGGLSLAMFWTPEKLQEKGKVASIFIAGGISSMAGFSFTGIAAEKLGINVDHLDMLIGLSWILGLCSVAVINWISNYMSKREHMDIKEIANELKRKPRVRK</sequence>
<dbReference type="EMBL" id="LR796978">
    <property type="protein sequence ID" value="CAB4178762.1"/>
    <property type="molecule type" value="Genomic_DNA"/>
</dbReference>
<dbReference type="EMBL" id="LR797318">
    <property type="protein sequence ID" value="CAB4202779.1"/>
    <property type="molecule type" value="Genomic_DNA"/>
</dbReference>
<gene>
    <name evidence="2" type="ORF">UFOVP1022_4</name>
    <name evidence="3" type="ORF">UFOVP1110_37</name>
    <name evidence="4" type="ORF">UFOVP1378_39</name>
    <name evidence="5" type="ORF">UFOVP1474_47</name>
    <name evidence="6" type="ORF">UFOVP1561_23</name>
</gene>
<reference evidence="6" key="1">
    <citation type="submission" date="2020-05" db="EMBL/GenBank/DDBJ databases">
        <authorList>
            <person name="Chiriac C."/>
            <person name="Salcher M."/>
            <person name="Ghai R."/>
            <person name="Kavagutti S V."/>
        </authorList>
    </citation>
    <scope>NUCLEOTIDE SEQUENCE</scope>
</reference>
<keyword evidence="1" id="KW-1133">Transmembrane helix</keyword>
<evidence type="ECO:0000256" key="1">
    <source>
        <dbReference type="SAM" id="Phobius"/>
    </source>
</evidence>
<evidence type="ECO:0000313" key="2">
    <source>
        <dbReference type="EMBL" id="CAB4178762.1"/>
    </source>
</evidence>
<evidence type="ECO:0000313" key="4">
    <source>
        <dbReference type="EMBL" id="CAB4202779.1"/>
    </source>
</evidence>
<keyword evidence="1" id="KW-0812">Transmembrane</keyword>